<dbReference type="CDD" id="cd10283">
    <property type="entry name" value="MnuA_DNase1-like"/>
    <property type="match status" value="1"/>
</dbReference>
<dbReference type="InterPro" id="IPR000601">
    <property type="entry name" value="PKD_dom"/>
</dbReference>
<dbReference type="SMART" id="SM00089">
    <property type="entry name" value="PKD"/>
    <property type="match status" value="2"/>
</dbReference>
<comment type="caution">
    <text evidence="4">The sequence shown here is derived from an EMBL/GenBank/DDBJ whole genome shotgun (WGS) entry which is preliminary data.</text>
</comment>
<dbReference type="GO" id="GO:0004519">
    <property type="term" value="F:endonuclease activity"/>
    <property type="evidence" value="ECO:0007669"/>
    <property type="project" value="UniProtKB-KW"/>
</dbReference>
<dbReference type="InterPro" id="IPR005135">
    <property type="entry name" value="Endo/exonuclease/phosphatase"/>
</dbReference>
<dbReference type="InterPro" id="IPR047971">
    <property type="entry name" value="ExeM-like"/>
</dbReference>
<dbReference type="Gene3D" id="3.60.10.10">
    <property type="entry name" value="Endonuclease/exonuclease/phosphatase"/>
    <property type="match status" value="1"/>
</dbReference>
<dbReference type="Pfam" id="PF00932">
    <property type="entry name" value="LTD"/>
    <property type="match status" value="1"/>
</dbReference>
<keyword evidence="4" id="KW-0378">Hydrolase</keyword>
<evidence type="ECO:0000313" key="5">
    <source>
        <dbReference type="Proteomes" id="UP000291838"/>
    </source>
</evidence>
<feature type="domain" description="LTD" evidence="3">
    <location>
        <begin position="36"/>
        <end position="180"/>
    </location>
</feature>
<dbReference type="PROSITE" id="PS51841">
    <property type="entry name" value="LTD"/>
    <property type="match status" value="1"/>
</dbReference>
<dbReference type="InterPro" id="IPR036691">
    <property type="entry name" value="Endo/exonu/phosph_ase_sf"/>
</dbReference>
<keyword evidence="2" id="KW-0732">Signal</keyword>
<keyword evidence="5" id="KW-1185">Reference proteome</keyword>
<dbReference type="SUPFAM" id="SSF49299">
    <property type="entry name" value="PKD domain"/>
    <property type="match status" value="2"/>
</dbReference>
<dbReference type="Pfam" id="PF03372">
    <property type="entry name" value="Exo_endo_phos"/>
    <property type="match status" value="1"/>
</dbReference>
<proteinExistence type="predicted"/>
<dbReference type="CDD" id="cd00146">
    <property type="entry name" value="PKD"/>
    <property type="match status" value="1"/>
</dbReference>
<evidence type="ECO:0000256" key="2">
    <source>
        <dbReference type="SAM" id="SignalP"/>
    </source>
</evidence>
<keyword evidence="4" id="KW-0540">Nuclease</keyword>
<sequence length="1012" mass="103631">MADLPRLSLPSVRGSGKAAVAVATPFALLAGMVAAAPPAAAATDLYFSEYVEGSSNNKALEIYNGTGAAVDLAAGGYNVQLFSNGASTPGLTLQLTGTLAAGDVYVIASSQANAAILAQADLTSGAGLWNGDDALALRKASTTLDVIGQIGFDPGAEWGTGLTSTADNTLRRKASVGGGDPVGSDVFDPAVQWDGFATDTVDGLGSYAGTPGGGGPAAPVLTCATAVSTTVGTATTSQLSATDADSAITGLAITSAPVAGITLSSATAAAGQAATGTLSVAGTTAAGTYPVQVTATSDDGATATCTVTVTVSEPLETSLVSEVQGSGATSPLAGQDVQVEAVVTSLITSRDVLDGFYVQEEDADADGSAATSEGIYVFCGSACPSGLAAGDQVKVVGTVAEFFENTQINATSGSVDVLGSDLPTPTAAVVTLPASGSTEAPATFETVEGMVTTISTKLAVSEYFALAQFGEIVLTANEREYQYTQTDAPSVEGFQAFTADLATRRIVLDDASNDQNDATSGPQDNETYYYPTPGLSTGNYFRGGDTITGLTGAMEYSFGAWKLRPLPEEDYSFDVVNPRPTAPDAVGGRLKVASFNVLNYFATVDTTSSNSSGTCGPDGTDDCRGADSEQERERQLAKIVAALETIDADVFGLIEIQNDSGLATQQIVDALNAATAPGTYDYIETGFIGTDAIKQAFLYKTATVNPVGAYDLLTSADDPRFVDTANRPALIQTFDEIATGERFTVAVNHLKSKGSGCGAGDDSPEDGSGNCDLTRTQAAAALADYLATDPTGSGDPDYLVIGDLNSYSMERPITTLEAAGYVDLLVREEGLESYGYVFDGLLGHLDHALATESLADQVTGAGGWKINADEVPLLDYNDDVKDIGEAAFERESSALPLYEPDPYRSSDHDPVIVGLSLDTAPVADAGGPYTVKPGARVVLDASGSFDLEGEEITFAWDLDGDGQFDDATGPTAVFRANRAPGSYTVAVQVSDADESSVDEAVVTVTPRGQQSR</sequence>
<dbReference type="Gene3D" id="2.60.40.10">
    <property type="entry name" value="Immunoglobulins"/>
    <property type="match status" value="2"/>
</dbReference>
<dbReference type="InterPro" id="IPR035986">
    <property type="entry name" value="PKD_dom_sf"/>
</dbReference>
<feature type="signal peptide" evidence="2">
    <location>
        <begin position="1"/>
        <end position="35"/>
    </location>
</feature>
<organism evidence="4 5">
    <name type="scientific">Nocardioides glacieisoli</name>
    <dbReference type="NCBI Taxonomy" id="1168730"/>
    <lineage>
        <taxon>Bacteria</taxon>
        <taxon>Bacillati</taxon>
        <taxon>Actinomycetota</taxon>
        <taxon>Actinomycetes</taxon>
        <taxon>Propionibacteriales</taxon>
        <taxon>Nocardioidaceae</taxon>
        <taxon>Nocardioides</taxon>
    </lineage>
</organism>
<evidence type="ECO:0000259" key="3">
    <source>
        <dbReference type="PROSITE" id="PS51841"/>
    </source>
</evidence>
<name>A0A4Q2RKV2_9ACTN</name>
<gene>
    <name evidence="4" type="ORF">EUA06_19350</name>
</gene>
<dbReference type="RefSeq" id="WP_129478838.1">
    <property type="nucleotide sequence ID" value="NZ_SDWS01000010.1"/>
</dbReference>
<keyword evidence="4" id="KW-0255">Endonuclease</keyword>
<dbReference type="SUPFAM" id="SSF56219">
    <property type="entry name" value="DNase I-like"/>
    <property type="match status" value="1"/>
</dbReference>
<dbReference type="EMBL" id="SDWS01000010">
    <property type="protein sequence ID" value="RYB88926.1"/>
    <property type="molecule type" value="Genomic_DNA"/>
</dbReference>
<dbReference type="Proteomes" id="UP000291838">
    <property type="component" value="Unassembled WGS sequence"/>
</dbReference>
<reference evidence="4 5" key="1">
    <citation type="submission" date="2019-01" db="EMBL/GenBank/DDBJ databases">
        <title>Novel species of Nocardioides.</title>
        <authorList>
            <person name="Liu Q."/>
            <person name="Xin Y.-H."/>
        </authorList>
    </citation>
    <scope>NUCLEOTIDE SEQUENCE [LARGE SCALE GENOMIC DNA]</scope>
    <source>
        <strain evidence="4 5">HLT3-15</strain>
    </source>
</reference>
<dbReference type="InterPro" id="IPR001322">
    <property type="entry name" value="Lamin_tail_dom"/>
</dbReference>
<dbReference type="PANTHER" id="PTHR42834:SF1">
    <property type="entry name" value="ENDONUCLEASE_EXONUCLEASE_PHOSPHATASE FAMILY PROTEIN (AFU_ORTHOLOGUE AFUA_3G09210)"/>
    <property type="match status" value="1"/>
</dbReference>
<feature type="chain" id="PRO_5020955993" evidence="2">
    <location>
        <begin position="36"/>
        <end position="1012"/>
    </location>
</feature>
<feature type="region of interest" description="Disordered" evidence="1">
    <location>
        <begin position="510"/>
        <end position="529"/>
    </location>
</feature>
<dbReference type="Pfam" id="PF18911">
    <property type="entry name" value="PKD_4"/>
    <property type="match status" value="1"/>
</dbReference>
<dbReference type="AlphaFoldDB" id="A0A4Q2RKV2"/>
<evidence type="ECO:0000313" key="4">
    <source>
        <dbReference type="EMBL" id="RYB88926.1"/>
    </source>
</evidence>
<dbReference type="PANTHER" id="PTHR42834">
    <property type="entry name" value="ENDONUCLEASE/EXONUCLEASE/PHOSPHATASE FAMILY PROTEIN (AFU_ORTHOLOGUE AFUA_3G09210)"/>
    <property type="match status" value="1"/>
</dbReference>
<dbReference type="GO" id="GO:0005975">
    <property type="term" value="P:carbohydrate metabolic process"/>
    <property type="evidence" value="ECO:0007669"/>
    <property type="project" value="UniProtKB-ARBA"/>
</dbReference>
<dbReference type="InterPro" id="IPR022409">
    <property type="entry name" value="PKD/Chitinase_dom"/>
</dbReference>
<dbReference type="InterPro" id="IPR013783">
    <property type="entry name" value="Ig-like_fold"/>
</dbReference>
<dbReference type="CDD" id="cd04486">
    <property type="entry name" value="YhcR_OBF_like"/>
    <property type="match status" value="1"/>
</dbReference>
<feature type="compositionally biased region" description="Polar residues" evidence="1">
    <location>
        <begin position="513"/>
        <end position="526"/>
    </location>
</feature>
<dbReference type="OrthoDB" id="1016457at2"/>
<dbReference type="NCBIfam" id="NF033681">
    <property type="entry name" value="ExeM_NucH_DNase"/>
    <property type="match status" value="1"/>
</dbReference>
<accession>A0A4Q2RKV2</accession>
<protein>
    <submittedName>
        <fullName evidence="4">ExeM/NucH family extracellular endonuclease</fullName>
    </submittedName>
</protein>
<evidence type="ECO:0000256" key="1">
    <source>
        <dbReference type="SAM" id="MobiDB-lite"/>
    </source>
</evidence>